<accession>A0A4D6H9I1</accession>
<feature type="compositionally biased region" description="Low complexity" evidence="1">
    <location>
        <begin position="416"/>
        <end position="441"/>
    </location>
</feature>
<dbReference type="AlphaFoldDB" id="A0A4D6H9I1"/>
<dbReference type="KEGG" id="hsn:DV733_04565"/>
<evidence type="ECO:0000313" key="3">
    <source>
        <dbReference type="Proteomes" id="UP000296706"/>
    </source>
</evidence>
<reference evidence="2 3" key="1">
    <citation type="journal article" date="2019" name="Nat. Commun.">
        <title>A new type of DNA phosphorothioation-based antiviral system in archaea.</title>
        <authorList>
            <person name="Xiong L."/>
            <person name="Liu S."/>
            <person name="Chen S."/>
            <person name="Xiao Y."/>
            <person name="Zhu B."/>
            <person name="Gao Y."/>
            <person name="Zhang Y."/>
            <person name="Chen B."/>
            <person name="Luo J."/>
            <person name="Deng Z."/>
            <person name="Chen X."/>
            <person name="Wang L."/>
            <person name="Chen S."/>
        </authorList>
    </citation>
    <scope>NUCLEOTIDE SEQUENCE [LARGE SCALE GENOMIC DNA]</scope>
    <source>
        <strain evidence="2 3">CBA1105</strain>
    </source>
</reference>
<dbReference type="OrthoDB" id="134269at2157"/>
<dbReference type="InterPro" id="IPR013211">
    <property type="entry name" value="LVIVD"/>
</dbReference>
<evidence type="ECO:0008006" key="4">
    <source>
        <dbReference type="Google" id="ProtNLM"/>
    </source>
</evidence>
<dbReference type="InterPro" id="IPR011047">
    <property type="entry name" value="Quinoprotein_ADH-like_sf"/>
</dbReference>
<dbReference type="GeneID" id="39847111"/>
<keyword evidence="3" id="KW-1185">Reference proteome</keyword>
<dbReference type="RefSeq" id="WP_049994007.1">
    <property type="nucleotide sequence ID" value="NZ_CP031310.1"/>
</dbReference>
<evidence type="ECO:0000313" key="2">
    <source>
        <dbReference type="EMBL" id="QCC50559.1"/>
    </source>
</evidence>
<feature type="compositionally biased region" description="Low complexity" evidence="1">
    <location>
        <begin position="461"/>
        <end position="472"/>
    </location>
</feature>
<gene>
    <name evidence="2" type="ORF">DV733_04565</name>
</gene>
<dbReference type="SUPFAM" id="SSF50998">
    <property type="entry name" value="Quinoprotein alcohol dehydrogenase-like"/>
    <property type="match status" value="1"/>
</dbReference>
<organism evidence="2 3">
    <name type="scientific">Halapricum salinum</name>
    <dbReference type="NCBI Taxonomy" id="1457250"/>
    <lineage>
        <taxon>Archaea</taxon>
        <taxon>Methanobacteriati</taxon>
        <taxon>Methanobacteriota</taxon>
        <taxon>Stenosarchaea group</taxon>
        <taxon>Halobacteria</taxon>
        <taxon>Halobacteriales</taxon>
        <taxon>Haloarculaceae</taxon>
        <taxon>Halapricum</taxon>
    </lineage>
</organism>
<name>A0A4D6H9I1_9EURY</name>
<protein>
    <recommendedName>
        <fullName evidence="4">LVIVD repeat-containing protein</fullName>
    </recommendedName>
</protein>
<dbReference type="STRING" id="1457250.GCA_000755225_03217"/>
<sequence length="504" mass="53635">MRRRTYLATTGALLASPLVGGGYGSTDTAAQVETFEPLGSIEIDGTHDAVAGPDGETAYVATLDGFATVDITDPADPTVLANPRGLLADRENGPLQGIYDVKIDGDRLAVAGPANGGPELTGVLLYDVADPASPEQVAFYETDFPIHNMAFDDGVAYLTGNDFVENELVAVDCSDDDPQEVGRWSLLDYDDAWSDVEGYLWVIHDVYVQEGRAYIAHWDAGTWIVDVSDPSAMSAVSQVRGRSHGELASISDPGSEYTELPGNDHYVSVDESADLLAVGSEAWDYDPDDQYVGGPGGIELYDISTPTDPQQLAAIEPPRTPEPTTAGVWTTAHNFDFRNDRLYASWYRGGVSVHDVSDSETPAEMVFWEDRDRVSFFTAMATDDCVIASSISSRNADTTAGLFTFPIPTAETETVATRPRTSTPTPESPTPDTETPADDPSQTTEPADRKTSPGDGSDAAPTTDDSTPSESGSGSGPGFGTLSALTGLAAGGWYALRQRREGDQ</sequence>
<feature type="region of interest" description="Disordered" evidence="1">
    <location>
        <begin position="404"/>
        <end position="484"/>
    </location>
</feature>
<proteinExistence type="predicted"/>
<dbReference type="Proteomes" id="UP000296706">
    <property type="component" value="Chromosome"/>
</dbReference>
<dbReference type="EMBL" id="CP031310">
    <property type="protein sequence ID" value="QCC50559.1"/>
    <property type="molecule type" value="Genomic_DNA"/>
</dbReference>
<dbReference type="Pfam" id="PF08309">
    <property type="entry name" value="LVIVD"/>
    <property type="match status" value="2"/>
</dbReference>
<evidence type="ECO:0000256" key="1">
    <source>
        <dbReference type="SAM" id="MobiDB-lite"/>
    </source>
</evidence>